<dbReference type="RefSeq" id="WP_220810402.1">
    <property type="nucleotide sequence ID" value="NZ_BPMK01000023.1"/>
</dbReference>
<protein>
    <submittedName>
        <fullName evidence="3">Uncharacterized protein</fullName>
    </submittedName>
</protein>
<evidence type="ECO:0000256" key="1">
    <source>
        <dbReference type="SAM" id="Coils"/>
    </source>
</evidence>
<proteinExistence type="predicted"/>
<feature type="coiled-coil region" evidence="1">
    <location>
        <begin position="1925"/>
        <end position="1952"/>
    </location>
</feature>
<keyword evidence="4" id="KW-1185">Reference proteome</keyword>
<keyword evidence="1" id="KW-0175">Coiled coil</keyword>
<dbReference type="EMBL" id="BPMK01000023">
    <property type="protein sequence ID" value="GIZ53994.1"/>
    <property type="molecule type" value="Genomic_DNA"/>
</dbReference>
<gene>
    <name evidence="3" type="ORF">NCCP691_40080</name>
</gene>
<feature type="region of interest" description="Disordered" evidence="2">
    <location>
        <begin position="2512"/>
        <end position="2561"/>
    </location>
</feature>
<reference evidence="3 4" key="1">
    <citation type="journal article" date="2022" name="Int. J. Syst. Evol. Microbiol.">
        <title>Noviherbaspirillum aridicola sp. nov., isolated from an arid soil in Pakistan.</title>
        <authorList>
            <person name="Khan I.U."/>
            <person name="Saqib M."/>
            <person name="Amin A."/>
            <person name="Hussain F."/>
            <person name="Li L."/>
            <person name="Liu Y.H."/>
            <person name="Fang B.Z."/>
            <person name="Ahmed I."/>
            <person name="Li W.J."/>
        </authorList>
    </citation>
    <scope>NUCLEOTIDE SEQUENCE [LARGE SCALE GENOMIC DNA]</scope>
    <source>
        <strain evidence="3 4">NCCP-691</strain>
    </source>
</reference>
<evidence type="ECO:0000313" key="4">
    <source>
        <dbReference type="Proteomes" id="UP000887222"/>
    </source>
</evidence>
<sequence length="2561" mass="279790">MNMSLSAFFRGRQPAQVVAPPNHGEPRHIEVAVPRDNETGCPRRNVYGDPGVYHAIEGVTAKAHANAQRLHEEAINRLYPGAYAVSGPATEVFSITQAAYDHMDVAAGRKLEQDLLRAGFRLPGGSWTYRAVAKSGAMLDRLADKVGASGAPDGLKRVADKGLSKLGAAVRGIRKPPLNYPGMEHVRDRRTYFDLLRRADKSDTAAHALSASQRSKRLRLERQLVYYQRLYESAHAYLQQGAIKLSGLFAYDAGRRGLQLLPRSVGEIDAFFRERFDLVPDGRASKDAEKKFAKAGNDAAGQEQVLRDHLHALLAKVPLGLGEGAGGVAGNGLLGLAEAYATEIGLQRQSDIGEHVMQIDKSVWLAPHDDPAAGPGSFRLVQPFGQDNWALRSKQLVATRDAGTGRYKLELKTFSYFVEVEGPDGGTEKKYVSATGFDDPNAVIREELSTSVELPPGREAMEMLRQHFSVNNLDLLFDDGGGLGTEDYKTVAARVTAKRMINEKANDIVCRHVDEQRDRYLEQTKVISGQETGYFFNSGMYGENICVKSRERFMDRFSKKVPVVGSCGSHQRVAADHGRPIIALEHLPPYLKFLLSRHGSDPYTLGEPGKQTIGAYNENTLAAGVMETPLDIVPHAPGKRDAEPGRPVAQSKETPLLTRDVDNSQHLPLNQREYIEPGAASRPASLRRLWRPRDAANLCLHVRMSQDDPVGQPFTFYQPQAAVPRLAPATPEELKAKGPSAAQGTARVGLRQIPVQVSENLRLRAVVMQDGTRTPISEAALTLDRLRELSQLDGFSHLEMTHEIPEGWALCDDNRQPIRDDDGNEVRLLERVLIKPHLLPSMRKELVHEPDAAGNPSPVYEDERGVRVFPTSQPGQADPVFEDARGIQATGRVRLKYVEVEDKDPALRFEITGIERWTRVPMPDAPGSQVAATRKGDGKPDRVLCTYRKTTLAHGDRNFQQALYSLRDNLYFEMNCIHSQNPVSDLAREMPGPEEVAVSVVPNDGRMPRSFMTAWSRQNPRTHAIHVDWMAPIQSLILEGLENSNRGNKGFLVTLHTHQGHRDMGTDDMGARLHPDYLTDYTGKIRKEYLAQLQGNLEGVFAAVTQAQVGALVREIALAAAQSLPERTAIDRVDESKLAAAEETLWEIDETWQAYGRTRRPEDARRIIGALAGSRHVQLVPVADALLRNMNGWATEGATAGVFSAVSQDVAALLSVLDDEARVASPSAADLRRQTRIRDAMHHLRELETPLAALQAVLKGEADGDVNCYALARVIASGVDNVQRRFAADGPPAGADALARLQTSVAALVNWEREPETLRRELRNAISSQRAALTAGEEVTVSREKLLMPGHIVSIRDQEVLRNGYRRPGIAGIRTRNDALANRYLADPSAEDGEARYTPLFRLFLEQDYLPPRVEVEEDGAAYRERRKLYWAEKDALAASLQARAADIANELPGLRRDTVLNRQRIDQLEQEKVELEAAAGAWERFRTRAAAAFETGDDAQRAAWMDGRTARLRDLDAALQEKNEAILHAAAPAEQLSAERAGLLEERLRLRSEIRQARRIEMLEAGRDWLAGAAPPGGAVQAATREVERLRTELASIGARVARQETWLQALRENPAERPQILEQMQAARNDTDRFSGMGLDELQGEREMLAAELADARELLDNFVSVVDRQEPVRTPGALARMGHVLQTDGVAAARPAAAQAGATAPEDAVAASDDANWAQQVESLAVALARPDSNEKAQAIDDFVAACASRGLLDVLFPVGHAGEDDRIAAAVQLLSSPEFAQSMRDTAPAELAGIYPQAMLGLLGGLRRQLPADGEADDESMGRVKQNYPDRTRRTQLANMLLAGMAGNTAIVGTFAQVKEAIALANRQAADALGGAEAATALGADAAFGLLQIAAGANLVKDARYTLRHLEESNTGTRAVVEGAIQKYDDLAAELRGLLEQLQQMVDRVPDAAGPAEKRQALHALGELLDRHLEGYHNRLQLIRRDVVDAKVNAASGALLMSGMSAVLASATAKAVSAAAKSEVAATAADASGISAVVAGSLYTALGLAQTGLSARRLLSLRRISEELAFELGYGVDSGERRAGNVRMNELYDMAKRQLKAWGFFTFGGVLVTIAGAANAGGAAPFVGAPLNSVGSWMISGAVVHLYKLPLDLRGKDARVAFSTAHIDDGFLNTNRRLNQLGSCNRDKAGIQQETMWKFGRDVFDEKDDKAMRRTYLSAWFVPGAQRAALTKAIRPSLDKPASIQVQYDFMQRTNVAELNWRYVEVEERTRDLDQLKAALGAYLEGMLDLNNARTGGARAQPSREPVPSADDNTVRLSQTMFSSLQNHIILMERKLDAAIRARDAALDLQNQLQAFSPELDREPREETRAQLRELRLRWMLVNQVFVAALGEDAARKMFQDHSQGKGRQNGARFSAVFDKKLYGPGSDGAIPARAKLERAEIDATPQNCEWIMDWISDSHGGRHVDDMFVRAMVDCLPEACATESAILGDIHIERLGRLMSKKTAQAGGAVRSADTQTAPAGGAAGSPAEFLAGRPRGNAGQASDPGMTMHGALEAA</sequence>
<accession>A0ABQ4QAB5</accession>
<feature type="coiled-coil region" evidence="1">
    <location>
        <begin position="1459"/>
        <end position="1486"/>
    </location>
</feature>
<feature type="compositionally biased region" description="Low complexity" evidence="2">
    <location>
        <begin position="2523"/>
        <end position="2533"/>
    </location>
</feature>
<organism evidence="3 4">
    <name type="scientific">Noviherbaspirillum aridicola</name>
    <dbReference type="NCBI Taxonomy" id="2849687"/>
    <lineage>
        <taxon>Bacteria</taxon>
        <taxon>Pseudomonadati</taxon>
        <taxon>Pseudomonadota</taxon>
        <taxon>Betaproteobacteria</taxon>
        <taxon>Burkholderiales</taxon>
        <taxon>Oxalobacteraceae</taxon>
        <taxon>Noviherbaspirillum</taxon>
    </lineage>
</organism>
<evidence type="ECO:0000313" key="3">
    <source>
        <dbReference type="EMBL" id="GIZ53994.1"/>
    </source>
</evidence>
<comment type="caution">
    <text evidence="3">The sequence shown here is derived from an EMBL/GenBank/DDBJ whole genome shotgun (WGS) entry which is preliminary data.</text>
</comment>
<dbReference type="Proteomes" id="UP000887222">
    <property type="component" value="Unassembled WGS sequence"/>
</dbReference>
<evidence type="ECO:0000256" key="2">
    <source>
        <dbReference type="SAM" id="MobiDB-lite"/>
    </source>
</evidence>
<name>A0ABQ4QAB5_9BURK</name>